<protein>
    <submittedName>
        <fullName evidence="2">Uncharacterized protein</fullName>
    </submittedName>
</protein>
<evidence type="ECO:0000256" key="1">
    <source>
        <dbReference type="SAM" id="MobiDB-lite"/>
    </source>
</evidence>
<dbReference type="EMBL" id="OZ022405">
    <property type="protein sequence ID" value="CAK9435400.1"/>
    <property type="molecule type" value="Genomic_DNA"/>
</dbReference>
<dbReference type="InterPro" id="IPR012535">
    <property type="entry name" value="Cell_div_Cdc14"/>
</dbReference>
<keyword evidence="3" id="KW-1185">Reference proteome</keyword>
<gene>
    <name evidence="2" type="ORF">LODBEIA_P01270</name>
</gene>
<feature type="compositionally biased region" description="Low complexity" evidence="1">
    <location>
        <begin position="176"/>
        <end position="190"/>
    </location>
</feature>
<dbReference type="GeneID" id="92205323"/>
<sequence length="248" mass="28164">MKDDISYIIDHLDSSSEKDILQGLDLLDQFLFNLVPEIQLHVDNFTHSDQLRAFIKLQDNAALNVVSYLAKIYNRELANDQLVKLNRTVQGCLLIHPASRAIFNRAKNMTRLLNVLHESNDIAVSITLVSTLIHIVLDEYENFRTFERCGGCGVLIRHLKLNSIDEFPQSKPPNHSSPISSSSPSSSTTAISNQQNLNFKIIEFLMLYMTEEPDNTHGLTVKEKSKLFEKDCPEIDLLVESLIELNKL</sequence>
<dbReference type="PANTHER" id="PTHR34065:SF1">
    <property type="entry name" value="CELL DIVISION CONTROL PROTEIN 14"/>
    <property type="match status" value="1"/>
</dbReference>
<evidence type="ECO:0000313" key="2">
    <source>
        <dbReference type="EMBL" id="CAK9435400.1"/>
    </source>
</evidence>
<accession>A0ABP0ZCJ7</accession>
<evidence type="ECO:0000313" key="3">
    <source>
        <dbReference type="Proteomes" id="UP001497383"/>
    </source>
</evidence>
<organism evidence="2 3">
    <name type="scientific">Lodderomyces beijingensis</name>
    <dbReference type="NCBI Taxonomy" id="1775926"/>
    <lineage>
        <taxon>Eukaryota</taxon>
        <taxon>Fungi</taxon>
        <taxon>Dikarya</taxon>
        <taxon>Ascomycota</taxon>
        <taxon>Saccharomycotina</taxon>
        <taxon>Pichiomycetes</taxon>
        <taxon>Debaryomycetaceae</taxon>
        <taxon>Candida/Lodderomyces clade</taxon>
        <taxon>Lodderomyces</taxon>
    </lineage>
</organism>
<reference evidence="2 3" key="1">
    <citation type="submission" date="2024-03" db="EMBL/GenBank/DDBJ databases">
        <authorList>
            <person name="Brejova B."/>
        </authorList>
    </citation>
    <scope>NUCLEOTIDE SEQUENCE [LARGE SCALE GENOMIC DNA]</scope>
    <source>
        <strain evidence="2 3">CBS 14171</strain>
    </source>
</reference>
<feature type="region of interest" description="Disordered" evidence="1">
    <location>
        <begin position="167"/>
        <end position="190"/>
    </location>
</feature>
<dbReference type="PANTHER" id="PTHR34065">
    <property type="entry name" value="CELL DIVISION CONTROL PROTEIN 14"/>
    <property type="match status" value="1"/>
</dbReference>
<dbReference type="Pfam" id="PF08045">
    <property type="entry name" value="CDC14"/>
    <property type="match status" value="1"/>
</dbReference>
<proteinExistence type="predicted"/>
<dbReference type="RefSeq" id="XP_066827065.1">
    <property type="nucleotide sequence ID" value="XM_066971139.1"/>
</dbReference>
<name>A0ABP0ZCJ7_9ASCO</name>
<dbReference type="Proteomes" id="UP001497383">
    <property type="component" value="Chromosome 1"/>
</dbReference>